<feature type="domain" description="Serpin" evidence="1">
    <location>
        <begin position="2"/>
        <end position="50"/>
    </location>
</feature>
<name>A0A914MWB4_MELIC</name>
<dbReference type="AlphaFoldDB" id="A0A914MWB4"/>
<dbReference type="PROSITE" id="PS00284">
    <property type="entry name" value="SERPIN"/>
    <property type="match status" value="1"/>
</dbReference>
<accession>A0A914MWB4</accession>
<sequence>MKLNEEGTEAAAATGLGIMPTSWQPTPKFFANHPFVFMFVNNDNEIIFCGIFQG</sequence>
<dbReference type="SUPFAM" id="SSF56574">
    <property type="entry name" value="Serpins"/>
    <property type="match status" value="1"/>
</dbReference>
<evidence type="ECO:0000313" key="3">
    <source>
        <dbReference type="WBParaSite" id="Minc3s02674g31139"/>
    </source>
</evidence>
<evidence type="ECO:0000313" key="2">
    <source>
        <dbReference type="Proteomes" id="UP000887563"/>
    </source>
</evidence>
<reference evidence="3" key="1">
    <citation type="submission" date="2022-11" db="UniProtKB">
        <authorList>
            <consortium name="WormBaseParasite"/>
        </authorList>
    </citation>
    <scope>IDENTIFICATION</scope>
</reference>
<evidence type="ECO:0000259" key="1">
    <source>
        <dbReference type="Pfam" id="PF00079"/>
    </source>
</evidence>
<dbReference type="InterPro" id="IPR023796">
    <property type="entry name" value="Serpin_dom"/>
</dbReference>
<dbReference type="InterPro" id="IPR036186">
    <property type="entry name" value="Serpin_sf"/>
</dbReference>
<dbReference type="Pfam" id="PF00079">
    <property type="entry name" value="Serpin"/>
    <property type="match status" value="1"/>
</dbReference>
<dbReference type="InterPro" id="IPR023795">
    <property type="entry name" value="Serpin_CS"/>
</dbReference>
<dbReference type="Proteomes" id="UP000887563">
    <property type="component" value="Unplaced"/>
</dbReference>
<keyword evidence="2" id="KW-1185">Reference proteome</keyword>
<dbReference type="Gene3D" id="2.30.39.10">
    <property type="entry name" value="Alpha-1-antitrypsin, domain 1"/>
    <property type="match status" value="1"/>
</dbReference>
<organism evidence="2 3">
    <name type="scientific">Meloidogyne incognita</name>
    <name type="common">Southern root-knot nematode worm</name>
    <name type="synonym">Oxyuris incognita</name>
    <dbReference type="NCBI Taxonomy" id="6306"/>
    <lineage>
        <taxon>Eukaryota</taxon>
        <taxon>Metazoa</taxon>
        <taxon>Ecdysozoa</taxon>
        <taxon>Nematoda</taxon>
        <taxon>Chromadorea</taxon>
        <taxon>Rhabditida</taxon>
        <taxon>Tylenchina</taxon>
        <taxon>Tylenchomorpha</taxon>
        <taxon>Tylenchoidea</taxon>
        <taxon>Meloidogynidae</taxon>
        <taxon>Meloidogyninae</taxon>
        <taxon>Meloidogyne</taxon>
        <taxon>Meloidogyne incognita group</taxon>
    </lineage>
</organism>
<dbReference type="InterPro" id="IPR042185">
    <property type="entry name" value="Serpin_sf_2"/>
</dbReference>
<proteinExistence type="predicted"/>
<dbReference type="WBParaSite" id="Minc3s02674g31139">
    <property type="protein sequence ID" value="Minc3s02674g31139"/>
    <property type="gene ID" value="Minc3s02674g31139"/>
</dbReference>
<protein>
    <submittedName>
        <fullName evidence="3">Serpin domain-containing protein</fullName>
    </submittedName>
</protein>